<comment type="similarity">
    <text evidence="1">Belongs to the CAND family.</text>
</comment>
<dbReference type="InterPro" id="IPR013932">
    <property type="entry name" value="TATA-bd_TIP120"/>
</dbReference>
<dbReference type="SUPFAM" id="SSF48371">
    <property type="entry name" value="ARM repeat"/>
    <property type="match status" value="1"/>
</dbReference>
<sequence length="1317" mass="144058">MSSTVPSNPSSHSVATILPKLNDPDADIRFMTLNDLRQMLLNGHPNFMQHDFQTCAKVVEGLLQTLNDTHGEVTNKALECLGPFVNKAPESILSPLIEKVSNIKTESTVDSAIPALALRQIVVELPHPSTGMARTQKVQEAYTAVSRALVPRLVGKVVLPIPGKSLPPPPKGMLQNELESGNDSSGLDLIAEVARCYGPMLHEAEVAALEKTALEVLENDKCGSVMKKKAVAALSALSPFFSDDLLAHHVSYTIEQLRQPHLTSSQRRLYITVYGSLARSIPQKFGPYLKTLLPFVLAPLSQEELEQQQEAEAEADGDRDNQLEEVREAALIAVESFLQACPSDVRSYTKEIIDSSTRFLKYDPNFAEDDEDEDMEEGMDDDEFEGEEDFEEETGFDDEDDVSWKVRRSSAKVLHALLATLDASDPAVFGRVAPALIARFKEREESVRTEIIGTLAFLVCRTGSAQIKKSEIASSTQQVGRKRRRGASESVGSDPQHQQAMTNGYTSPVTPPPHEADISGLAKLTPEIVKASAKLLKSSTIPTKQAIVSLLKDLIIAQHGGLTEHADVAIDPVVETMKSSGTGVASNVAVNSLRVEVLGLLRVLAEMHSSSILQPHLPKIIPELVAAARDRYAKVSGEAFYTIEAYVKALTPPRSAASKGQNAHYLSQLYTIITERISAQDADTEVRQKAVRTLGLLIGRTSGTAGSSLLTQDERYGGQQLLLERLRNELTRLACVRAVDTVAVLSQSKKDYKPDFVGDVSLELGAQLRKASRTLRGASLSALRMLATNQASLECMGDEIVSQLIEMLLPLLKPEDLHMMGPALVVLAAFSRYKPDLVHSAPITANICEIVSSPLSGAALDALVTCVEAMGKAGVGKDLMSSLLKLGVQGNIEVTGQVIGTLLVSGDEDLGITLDDFVKELQTQPGDANRCLALSVLGEAGLRMGTTSPLQPETFTSWFAEASEKVKLAAAVALGRAGAGNVKSYLPKILEAMSQGKQYLLLHSVKEILQHSTAEEDIKPYTKVLWENIISSGQAEDNKVVGAECIGRLAIIDPGTYLPQLQNFLRNPNSSIRGMVIAALRYTFSDSDASYNPSLQKFIMPMLTAMLGDSDLENQRLSLSTFESALQNKPELVLTSLQDLLPFIMNAAIVRPDLVREVTMGPFKHKVDDGLEIRKSAYETMYALLDTEAARSRLDMRAFYDRIIAGISDEHEIKILCCLVLSKLISIVPAESARRLDSLAQQFRTVLAFKPKENAVKQELEKLAEQNKAIIKITVAFNRSLPEAGDSRAWRDYFDWVRKEHPQMFKAAEEEFKHQER</sequence>
<dbReference type="PANTHER" id="PTHR12696">
    <property type="entry name" value="TIP120"/>
    <property type="match status" value="1"/>
</dbReference>
<evidence type="ECO:0000256" key="2">
    <source>
        <dbReference type="ARBA" id="ARBA00022737"/>
    </source>
</evidence>
<name>A0A9P4Q5Q4_9PEZI</name>
<dbReference type="OrthoDB" id="6260732at2759"/>
<evidence type="ECO:0000256" key="4">
    <source>
        <dbReference type="SAM" id="MobiDB-lite"/>
    </source>
</evidence>
<evidence type="ECO:0000256" key="3">
    <source>
        <dbReference type="ARBA" id="ARBA00022786"/>
    </source>
</evidence>
<reference evidence="6" key="1">
    <citation type="journal article" date="2020" name="Stud. Mycol.">
        <title>101 Dothideomycetes genomes: a test case for predicting lifestyles and emergence of pathogens.</title>
        <authorList>
            <person name="Haridas S."/>
            <person name="Albert R."/>
            <person name="Binder M."/>
            <person name="Bloem J."/>
            <person name="Labutti K."/>
            <person name="Salamov A."/>
            <person name="Andreopoulos B."/>
            <person name="Baker S."/>
            <person name="Barry K."/>
            <person name="Bills G."/>
            <person name="Bluhm B."/>
            <person name="Cannon C."/>
            <person name="Castanera R."/>
            <person name="Culley D."/>
            <person name="Daum C."/>
            <person name="Ezra D."/>
            <person name="Gonzalez J."/>
            <person name="Henrissat B."/>
            <person name="Kuo A."/>
            <person name="Liang C."/>
            <person name="Lipzen A."/>
            <person name="Lutzoni F."/>
            <person name="Magnuson J."/>
            <person name="Mondo S."/>
            <person name="Nolan M."/>
            <person name="Ohm R."/>
            <person name="Pangilinan J."/>
            <person name="Park H.-J."/>
            <person name="Ramirez L."/>
            <person name="Alfaro M."/>
            <person name="Sun H."/>
            <person name="Tritt A."/>
            <person name="Yoshinaga Y."/>
            <person name="Zwiers L.-H."/>
            <person name="Turgeon B."/>
            <person name="Goodwin S."/>
            <person name="Spatafora J."/>
            <person name="Crous P."/>
            <person name="Grigoriev I."/>
        </authorList>
    </citation>
    <scope>NUCLEOTIDE SEQUENCE</scope>
    <source>
        <strain evidence="6">CBS 116435</strain>
    </source>
</reference>
<accession>A0A9P4Q5Q4</accession>
<organism evidence="6 7">
    <name type="scientific">Polychaeton citri CBS 116435</name>
    <dbReference type="NCBI Taxonomy" id="1314669"/>
    <lineage>
        <taxon>Eukaryota</taxon>
        <taxon>Fungi</taxon>
        <taxon>Dikarya</taxon>
        <taxon>Ascomycota</taxon>
        <taxon>Pezizomycotina</taxon>
        <taxon>Dothideomycetes</taxon>
        <taxon>Dothideomycetidae</taxon>
        <taxon>Capnodiales</taxon>
        <taxon>Capnodiaceae</taxon>
        <taxon>Polychaeton</taxon>
    </lineage>
</organism>
<evidence type="ECO:0000313" key="6">
    <source>
        <dbReference type="EMBL" id="KAF2718926.1"/>
    </source>
</evidence>
<protein>
    <submittedName>
        <fullName evidence="6">TIP120-domain-containing protein</fullName>
    </submittedName>
</protein>
<evidence type="ECO:0000256" key="1">
    <source>
        <dbReference type="ARBA" id="ARBA00007657"/>
    </source>
</evidence>
<feature type="compositionally biased region" description="Polar residues" evidence="4">
    <location>
        <begin position="490"/>
        <end position="508"/>
    </location>
</feature>
<keyword evidence="3" id="KW-0833">Ubl conjugation pathway</keyword>
<feature type="compositionally biased region" description="Polar residues" evidence="4">
    <location>
        <begin position="470"/>
        <end position="479"/>
    </location>
</feature>
<feature type="region of interest" description="Disordered" evidence="4">
    <location>
        <begin position="470"/>
        <end position="518"/>
    </location>
</feature>
<dbReference type="InterPro" id="IPR039852">
    <property type="entry name" value="CAND1/CAND2"/>
</dbReference>
<comment type="caution">
    <text evidence="6">The sequence shown here is derived from an EMBL/GenBank/DDBJ whole genome shotgun (WGS) entry which is preliminary data.</text>
</comment>
<dbReference type="Pfam" id="PF08623">
    <property type="entry name" value="TIP120"/>
    <property type="match status" value="1"/>
</dbReference>
<keyword evidence="2" id="KW-0677">Repeat</keyword>
<gene>
    <name evidence="6" type="ORF">K431DRAFT_229796</name>
</gene>
<dbReference type="Gene3D" id="1.25.10.10">
    <property type="entry name" value="Leucine-rich Repeat Variant"/>
    <property type="match status" value="1"/>
</dbReference>
<feature type="domain" description="TATA-binding protein interacting (TIP20)" evidence="5">
    <location>
        <begin position="1132"/>
        <end position="1297"/>
    </location>
</feature>
<dbReference type="GO" id="GO:0010265">
    <property type="term" value="P:SCF complex assembly"/>
    <property type="evidence" value="ECO:0007669"/>
    <property type="project" value="InterPro"/>
</dbReference>
<dbReference type="Pfam" id="PF25782">
    <property type="entry name" value="TPR_CAND1"/>
    <property type="match status" value="1"/>
</dbReference>
<dbReference type="InterPro" id="IPR011989">
    <property type="entry name" value="ARM-like"/>
</dbReference>
<dbReference type="InterPro" id="IPR016024">
    <property type="entry name" value="ARM-type_fold"/>
</dbReference>
<evidence type="ECO:0000259" key="5">
    <source>
        <dbReference type="Pfam" id="PF08623"/>
    </source>
</evidence>
<proteinExistence type="inferred from homology"/>
<evidence type="ECO:0000313" key="7">
    <source>
        <dbReference type="Proteomes" id="UP000799441"/>
    </source>
</evidence>
<dbReference type="Proteomes" id="UP000799441">
    <property type="component" value="Unassembled WGS sequence"/>
</dbReference>
<keyword evidence="7" id="KW-1185">Reference proteome</keyword>
<dbReference type="EMBL" id="MU003818">
    <property type="protein sequence ID" value="KAF2718926.1"/>
    <property type="molecule type" value="Genomic_DNA"/>
</dbReference>